<gene>
    <name evidence="2" type="ORF">B0T18DRAFT_239241</name>
</gene>
<feature type="region of interest" description="Disordered" evidence="1">
    <location>
        <begin position="210"/>
        <end position="256"/>
    </location>
</feature>
<dbReference type="Proteomes" id="UP001172155">
    <property type="component" value="Unassembled WGS sequence"/>
</dbReference>
<reference evidence="2" key="1">
    <citation type="submission" date="2023-06" db="EMBL/GenBank/DDBJ databases">
        <title>Genome-scale phylogeny and comparative genomics of the fungal order Sordariales.</title>
        <authorList>
            <consortium name="Lawrence Berkeley National Laboratory"/>
            <person name="Hensen N."/>
            <person name="Bonometti L."/>
            <person name="Westerberg I."/>
            <person name="Brannstrom I.O."/>
            <person name="Guillou S."/>
            <person name="Cros-Aarteil S."/>
            <person name="Calhoun S."/>
            <person name="Haridas S."/>
            <person name="Kuo A."/>
            <person name="Mondo S."/>
            <person name="Pangilinan J."/>
            <person name="Riley R."/>
            <person name="LaButti K."/>
            <person name="Andreopoulos B."/>
            <person name="Lipzen A."/>
            <person name="Chen C."/>
            <person name="Yanf M."/>
            <person name="Daum C."/>
            <person name="Ng V."/>
            <person name="Clum A."/>
            <person name="Steindorff A."/>
            <person name="Ohm R."/>
            <person name="Martin F."/>
            <person name="Silar P."/>
            <person name="Natvig D."/>
            <person name="Lalanne C."/>
            <person name="Gautier V."/>
            <person name="Ament-velasquez S.L."/>
            <person name="Kruys A."/>
            <person name="Hutchinson M.I."/>
            <person name="Powell A.J."/>
            <person name="Barry K."/>
            <person name="Miller A.N."/>
            <person name="Grigoriev I.V."/>
            <person name="Debuchy R."/>
            <person name="Gladieux P."/>
            <person name="Thoren M.H."/>
            <person name="Johannesson H."/>
        </authorList>
    </citation>
    <scope>NUCLEOTIDE SEQUENCE</scope>
    <source>
        <strain evidence="2">SMH3187-1</strain>
    </source>
</reference>
<evidence type="ECO:0000313" key="3">
    <source>
        <dbReference type="Proteomes" id="UP001172155"/>
    </source>
</evidence>
<organism evidence="2 3">
    <name type="scientific">Schizothecium vesticola</name>
    <dbReference type="NCBI Taxonomy" id="314040"/>
    <lineage>
        <taxon>Eukaryota</taxon>
        <taxon>Fungi</taxon>
        <taxon>Dikarya</taxon>
        <taxon>Ascomycota</taxon>
        <taxon>Pezizomycotina</taxon>
        <taxon>Sordariomycetes</taxon>
        <taxon>Sordariomycetidae</taxon>
        <taxon>Sordariales</taxon>
        <taxon>Schizotheciaceae</taxon>
        <taxon>Schizothecium</taxon>
    </lineage>
</organism>
<accession>A0AA40BPV0</accession>
<keyword evidence="3" id="KW-1185">Reference proteome</keyword>
<comment type="caution">
    <text evidence="2">The sequence shown here is derived from an EMBL/GenBank/DDBJ whole genome shotgun (WGS) entry which is preliminary data.</text>
</comment>
<dbReference type="AlphaFoldDB" id="A0AA40BPV0"/>
<evidence type="ECO:0000256" key="1">
    <source>
        <dbReference type="SAM" id="MobiDB-lite"/>
    </source>
</evidence>
<name>A0AA40BPV0_9PEZI</name>
<sequence>MGDWVGVYLDFYQDGAGDEPLVDGRTAHILDTDWADRPTKAGSALFFVFDSRYHLLDPDEAAEQWLSRTRDTWGLLSQWKLCRDCHAAGMGATRKDHLHQLSTAFPPFQRLKPDENCDFCPLLRHTGPCFLEEKIARRLQRTSHSDNSHLDITCKLDAFMPILRSPTSMTISLSLAPPGAEELVTGNLGDEALDGLEGFSIYVTFEKGGSQHSRSLDLSPGPTLKESKPTQNRPYTSRTRVGSLPCSSRFGPQESR</sequence>
<dbReference type="EMBL" id="JAUKUD010000007">
    <property type="protein sequence ID" value="KAK0738099.1"/>
    <property type="molecule type" value="Genomic_DNA"/>
</dbReference>
<protein>
    <submittedName>
        <fullName evidence="2">Uncharacterized protein</fullName>
    </submittedName>
</protein>
<proteinExistence type="predicted"/>
<evidence type="ECO:0000313" key="2">
    <source>
        <dbReference type="EMBL" id="KAK0738099.1"/>
    </source>
</evidence>
<feature type="compositionally biased region" description="Polar residues" evidence="1">
    <location>
        <begin position="229"/>
        <end position="240"/>
    </location>
</feature>